<evidence type="ECO:0000313" key="4">
    <source>
        <dbReference type="Proteomes" id="UP000692954"/>
    </source>
</evidence>
<dbReference type="AlphaFoldDB" id="A0A8S1LV85"/>
<protein>
    <recommendedName>
        <fullName evidence="2">SET domain-containing protein</fullName>
    </recommendedName>
</protein>
<feature type="signal peptide" evidence="1">
    <location>
        <begin position="1"/>
        <end position="18"/>
    </location>
</feature>
<dbReference type="FunFam" id="3.90.1410.10:FF:000035">
    <property type="entry name" value="Uncharacterized protein"/>
    <property type="match status" value="1"/>
</dbReference>
<dbReference type="PANTHER" id="PTHR13271:SF137">
    <property type="entry name" value="SET DOMAIN-CONTAINING PROTEIN"/>
    <property type="match status" value="1"/>
</dbReference>
<dbReference type="PROSITE" id="PS50280">
    <property type="entry name" value="SET"/>
    <property type="match status" value="1"/>
</dbReference>
<organism evidence="3 4">
    <name type="scientific">Paramecium sonneborni</name>
    <dbReference type="NCBI Taxonomy" id="65129"/>
    <lineage>
        <taxon>Eukaryota</taxon>
        <taxon>Sar</taxon>
        <taxon>Alveolata</taxon>
        <taxon>Ciliophora</taxon>
        <taxon>Intramacronucleata</taxon>
        <taxon>Oligohymenophorea</taxon>
        <taxon>Peniculida</taxon>
        <taxon>Parameciidae</taxon>
        <taxon>Paramecium</taxon>
    </lineage>
</organism>
<comment type="caution">
    <text evidence="3">The sequence shown here is derived from an EMBL/GenBank/DDBJ whole genome shotgun (WGS) entry which is preliminary data.</text>
</comment>
<name>A0A8S1LV85_9CILI</name>
<dbReference type="InterPro" id="IPR001214">
    <property type="entry name" value="SET_dom"/>
</dbReference>
<accession>A0A8S1LV85</accession>
<reference evidence="3" key="1">
    <citation type="submission" date="2021-01" db="EMBL/GenBank/DDBJ databases">
        <authorList>
            <consortium name="Genoscope - CEA"/>
            <person name="William W."/>
        </authorList>
    </citation>
    <scope>NUCLEOTIDE SEQUENCE</scope>
</reference>
<dbReference type="InterPro" id="IPR050600">
    <property type="entry name" value="SETD3_SETD6_MTase"/>
</dbReference>
<evidence type="ECO:0000256" key="1">
    <source>
        <dbReference type="SAM" id="SignalP"/>
    </source>
</evidence>
<dbReference type="OrthoDB" id="341421at2759"/>
<evidence type="ECO:0000259" key="2">
    <source>
        <dbReference type="PROSITE" id="PS50280"/>
    </source>
</evidence>
<keyword evidence="4" id="KW-1185">Reference proteome</keyword>
<dbReference type="InterPro" id="IPR015353">
    <property type="entry name" value="Rubisco_LSMT_subst-bd"/>
</dbReference>
<dbReference type="PANTHER" id="PTHR13271">
    <property type="entry name" value="UNCHARACTERIZED PUTATIVE METHYLTRANSFERASE"/>
    <property type="match status" value="1"/>
</dbReference>
<sequence length="482" mass="57299">MILLKACIVGITLLQSFCQDDMEWEEKSKPKRQTYDNPDPYKNLIQWLKDGKAEVSKVKIEVKSEGYRTLRAAQFIRQGEWVMFIPRTNYLSLEEVKKSCLINRKMIQINYKPNNVQTYFVNHLLQENRRQYSFWKPYIDVLPKDVSGFPTYFDAEQDALLKGSPTLFTVINQRKVFKEEYENLKEAVKEFQKYGYTYNDFIKFRILTISRSFTVKIGDKEQQQLLVPLADFINHDNNGFLKYGYSKEADGFFMQAARNIQMGEELFYNYGQWSNKYFFMNYGFASLNNPMNQFDFDICLNKNDRLFNLKIELTKGNICWGNKLVNETDHDSFRQTLATVRFTQLSKLDDFLQLEEDVQNFKQFWPGWHTTTKTIDLEKATFKALKKILETELQNFASTIEDDQRRLNDPSTPEFRMHIIMLTMREKQIIKKNIDVCNRMLEVIDKNSEELKNLMKYYHYKEIIKFVNSQIIPMKLELEGLA</sequence>
<dbReference type="Pfam" id="PF09273">
    <property type="entry name" value="Rubis-subs-bind"/>
    <property type="match status" value="1"/>
</dbReference>
<dbReference type="Proteomes" id="UP000692954">
    <property type="component" value="Unassembled WGS sequence"/>
</dbReference>
<evidence type="ECO:0000313" key="3">
    <source>
        <dbReference type="EMBL" id="CAD8068706.1"/>
    </source>
</evidence>
<dbReference type="GO" id="GO:0016279">
    <property type="term" value="F:protein-lysine N-methyltransferase activity"/>
    <property type="evidence" value="ECO:0007669"/>
    <property type="project" value="TreeGrafter"/>
</dbReference>
<dbReference type="CDD" id="cd10527">
    <property type="entry name" value="SET_LSMT"/>
    <property type="match status" value="1"/>
</dbReference>
<feature type="domain" description="SET" evidence="2">
    <location>
        <begin position="53"/>
        <end position="271"/>
    </location>
</feature>
<dbReference type="EMBL" id="CAJJDN010000024">
    <property type="protein sequence ID" value="CAD8068706.1"/>
    <property type="molecule type" value="Genomic_DNA"/>
</dbReference>
<gene>
    <name evidence="3" type="ORF">PSON_ATCC_30995.1.T0240286</name>
</gene>
<keyword evidence="1" id="KW-0732">Signal</keyword>
<feature type="chain" id="PRO_5035801764" description="SET domain-containing protein" evidence="1">
    <location>
        <begin position="19"/>
        <end position="482"/>
    </location>
</feature>
<proteinExistence type="predicted"/>
<dbReference type="Pfam" id="PF00856">
    <property type="entry name" value="SET"/>
    <property type="match status" value="1"/>
</dbReference>